<dbReference type="RefSeq" id="WP_127073195.1">
    <property type="nucleotide sequence ID" value="NZ_BMKB01000001.1"/>
</dbReference>
<dbReference type="AlphaFoldDB" id="A0A916RAI2"/>
<protein>
    <submittedName>
        <fullName evidence="2">Uncharacterized protein</fullName>
    </submittedName>
</protein>
<gene>
    <name evidence="2" type="ORF">GCM10011499_07860</name>
</gene>
<keyword evidence="3" id="KW-1185">Reference proteome</keyword>
<dbReference type="EMBL" id="BMKB01000001">
    <property type="protein sequence ID" value="GGA40708.1"/>
    <property type="molecule type" value="Genomic_DNA"/>
</dbReference>
<proteinExistence type="predicted"/>
<organism evidence="2 3">
    <name type="scientific">Pelagibacterium lentulum</name>
    <dbReference type="NCBI Taxonomy" id="2029865"/>
    <lineage>
        <taxon>Bacteria</taxon>
        <taxon>Pseudomonadati</taxon>
        <taxon>Pseudomonadota</taxon>
        <taxon>Alphaproteobacteria</taxon>
        <taxon>Hyphomicrobiales</taxon>
        <taxon>Devosiaceae</taxon>
        <taxon>Pelagibacterium</taxon>
    </lineage>
</organism>
<keyword evidence="1" id="KW-0472">Membrane</keyword>
<reference evidence="2 3" key="1">
    <citation type="journal article" date="2014" name="Int. J. Syst. Evol. Microbiol.">
        <title>Complete genome sequence of Corynebacterium casei LMG S-19264T (=DSM 44701T), isolated from a smear-ripened cheese.</title>
        <authorList>
            <consortium name="US DOE Joint Genome Institute (JGI-PGF)"/>
            <person name="Walter F."/>
            <person name="Albersmeier A."/>
            <person name="Kalinowski J."/>
            <person name="Ruckert C."/>
        </authorList>
    </citation>
    <scope>NUCLEOTIDE SEQUENCE [LARGE SCALE GENOMIC DNA]</scope>
    <source>
        <strain evidence="2 3">CGMCC 1.15896</strain>
    </source>
</reference>
<sequence>MLIGLGVVAIVVVWLVFSVIRKALGLALLAALIIGGVIVWNDPDLLHATIGFASELFGAR</sequence>
<feature type="transmembrane region" description="Helical" evidence="1">
    <location>
        <begin position="7"/>
        <end position="40"/>
    </location>
</feature>
<evidence type="ECO:0000313" key="2">
    <source>
        <dbReference type="EMBL" id="GGA40708.1"/>
    </source>
</evidence>
<comment type="caution">
    <text evidence="2">The sequence shown here is derived from an EMBL/GenBank/DDBJ whole genome shotgun (WGS) entry which is preliminary data.</text>
</comment>
<evidence type="ECO:0000313" key="3">
    <source>
        <dbReference type="Proteomes" id="UP000596977"/>
    </source>
</evidence>
<keyword evidence="1" id="KW-0812">Transmembrane</keyword>
<accession>A0A916RAI2</accession>
<dbReference type="Proteomes" id="UP000596977">
    <property type="component" value="Unassembled WGS sequence"/>
</dbReference>
<name>A0A916RAI2_9HYPH</name>
<evidence type="ECO:0000256" key="1">
    <source>
        <dbReference type="SAM" id="Phobius"/>
    </source>
</evidence>
<keyword evidence="1" id="KW-1133">Transmembrane helix</keyword>